<gene>
    <name evidence="4" type="ORF">BGZ65_008954</name>
</gene>
<feature type="non-terminal residue" evidence="4">
    <location>
        <position position="1"/>
    </location>
</feature>
<dbReference type="EMBL" id="JAAAHW010010720">
    <property type="protein sequence ID" value="KAF9923317.1"/>
    <property type="molecule type" value="Genomic_DNA"/>
</dbReference>
<sequence>MPRTDKSQTTSSVNLHALVPKGPKEPRRVNLAQKREHLQEWLRHVERFQAAGLGNVPQMRRYEGIRGFPENYIARLLKMKDRLENMPTSIPFNLSVRPFFPVETLLVKLIDEIRNQCITIDHQFLRIMAQEIYTLLLDQVGSLNFDRPSFSLSWVYKFREHWKLLYFKTKGEAGMVDMKKIGPEVGIISEYSLEDVYNADETVL</sequence>
<name>A0A9P6IJ35_9FUNG</name>
<protein>
    <recommendedName>
        <fullName evidence="3">HTH CENPB-type domain-containing protein</fullName>
    </recommendedName>
</protein>
<evidence type="ECO:0000256" key="1">
    <source>
        <dbReference type="ARBA" id="ARBA00023125"/>
    </source>
</evidence>
<dbReference type="GO" id="GO:0003677">
    <property type="term" value="F:DNA binding"/>
    <property type="evidence" value="ECO:0007669"/>
    <property type="project" value="UniProtKB-KW"/>
</dbReference>
<keyword evidence="5" id="KW-1185">Reference proteome</keyword>
<evidence type="ECO:0000259" key="3">
    <source>
        <dbReference type="Pfam" id="PF03221"/>
    </source>
</evidence>
<dbReference type="AlphaFoldDB" id="A0A9P6IJ35"/>
<evidence type="ECO:0000256" key="2">
    <source>
        <dbReference type="SAM" id="MobiDB-lite"/>
    </source>
</evidence>
<evidence type="ECO:0000313" key="5">
    <source>
        <dbReference type="Proteomes" id="UP000749646"/>
    </source>
</evidence>
<dbReference type="Pfam" id="PF03221">
    <property type="entry name" value="HTH_Tnp_Tc5"/>
    <property type="match status" value="1"/>
</dbReference>
<accession>A0A9P6IJ35</accession>
<organism evidence="4 5">
    <name type="scientific">Modicella reniformis</name>
    <dbReference type="NCBI Taxonomy" id="1440133"/>
    <lineage>
        <taxon>Eukaryota</taxon>
        <taxon>Fungi</taxon>
        <taxon>Fungi incertae sedis</taxon>
        <taxon>Mucoromycota</taxon>
        <taxon>Mortierellomycotina</taxon>
        <taxon>Mortierellomycetes</taxon>
        <taxon>Mortierellales</taxon>
        <taxon>Mortierellaceae</taxon>
        <taxon>Modicella</taxon>
    </lineage>
</organism>
<comment type="caution">
    <text evidence="4">The sequence shown here is derived from an EMBL/GenBank/DDBJ whole genome shotgun (WGS) entry which is preliminary data.</text>
</comment>
<evidence type="ECO:0000313" key="4">
    <source>
        <dbReference type="EMBL" id="KAF9923317.1"/>
    </source>
</evidence>
<feature type="region of interest" description="Disordered" evidence="2">
    <location>
        <begin position="1"/>
        <end position="23"/>
    </location>
</feature>
<dbReference type="InterPro" id="IPR006600">
    <property type="entry name" value="HTH_CenpB_DNA-bd_dom"/>
</dbReference>
<proteinExistence type="predicted"/>
<dbReference type="OrthoDB" id="2447222at2759"/>
<reference evidence="4" key="1">
    <citation type="journal article" date="2020" name="Fungal Divers.">
        <title>Resolving the Mortierellaceae phylogeny through synthesis of multi-gene phylogenetics and phylogenomics.</title>
        <authorList>
            <person name="Vandepol N."/>
            <person name="Liber J."/>
            <person name="Desiro A."/>
            <person name="Na H."/>
            <person name="Kennedy M."/>
            <person name="Barry K."/>
            <person name="Grigoriev I.V."/>
            <person name="Miller A.N."/>
            <person name="O'Donnell K."/>
            <person name="Stajich J.E."/>
            <person name="Bonito G."/>
        </authorList>
    </citation>
    <scope>NUCLEOTIDE SEQUENCE</scope>
    <source>
        <strain evidence="4">MES-2147</strain>
    </source>
</reference>
<feature type="domain" description="HTH CENPB-type" evidence="3">
    <location>
        <begin position="102"/>
        <end position="160"/>
    </location>
</feature>
<dbReference type="Proteomes" id="UP000749646">
    <property type="component" value="Unassembled WGS sequence"/>
</dbReference>
<keyword evidence="1" id="KW-0238">DNA-binding</keyword>